<keyword evidence="1" id="KW-0812">Transmembrane</keyword>
<keyword evidence="1" id="KW-1133">Transmembrane helix</keyword>
<sequence>MNLKIIVAPVVVLIIGIGVFSFISSDENVEISEDVVVIQSEEPGNLIQTNVPSLFKVMAYEDDFEIINGEKIWRDVYYELDESKMMIYDELKNNKKSVVVFPIFTAAAYSEPGFYTFYRGDCDQEFHGVLFGDDDCLTVKLEEEYSPLFTSSANGVQVLNLLDYEIITDITIHQNPEILLEYEKIILLHNEYVTSIQFDAITSHPNVIYLYPNALYAEIDFDEELWEISLIRGHNYPDPLIRNGFDWKFDNSLEEYDVTCEDMKFSKIDNGWMLNCYPENILHKNKELLKQIREF</sequence>
<proteinExistence type="predicted"/>
<dbReference type="EMBL" id="KF901165">
    <property type="protein sequence ID" value="AIF20445.1"/>
    <property type="molecule type" value="Genomic_DNA"/>
</dbReference>
<keyword evidence="1" id="KW-0472">Membrane</keyword>
<accession>A0A075HY52</accession>
<name>A0A075HY52_9ARCH</name>
<protein>
    <submittedName>
        <fullName evidence="2">Uncharacterized protein</fullName>
    </submittedName>
</protein>
<organism evidence="2">
    <name type="scientific">uncultured marine thaumarchaeote KM3_89_H08</name>
    <dbReference type="NCBI Taxonomy" id="1456341"/>
    <lineage>
        <taxon>Archaea</taxon>
        <taxon>Nitrososphaerota</taxon>
        <taxon>environmental samples</taxon>
    </lineage>
</organism>
<feature type="transmembrane region" description="Helical" evidence="1">
    <location>
        <begin position="5"/>
        <end position="23"/>
    </location>
</feature>
<reference evidence="2" key="1">
    <citation type="journal article" date="2014" name="Genome Biol. Evol.">
        <title>Pangenome evidence for extensive interdomain horizontal transfer affecting lineage core and shell genes in uncultured planktonic thaumarchaeota and euryarchaeota.</title>
        <authorList>
            <person name="Deschamps P."/>
            <person name="Zivanovic Y."/>
            <person name="Moreira D."/>
            <person name="Rodriguez-Valera F."/>
            <person name="Lopez-Garcia P."/>
        </authorList>
    </citation>
    <scope>NUCLEOTIDE SEQUENCE</scope>
</reference>
<evidence type="ECO:0000313" key="2">
    <source>
        <dbReference type="EMBL" id="AIF20445.1"/>
    </source>
</evidence>
<dbReference type="AlphaFoldDB" id="A0A075HY52"/>
<evidence type="ECO:0000256" key="1">
    <source>
        <dbReference type="SAM" id="Phobius"/>
    </source>
</evidence>